<name>A0AAV9XDP7_9PEZI</name>
<reference evidence="1 2" key="1">
    <citation type="submission" date="2019-10" db="EMBL/GenBank/DDBJ databases">
        <authorList>
            <person name="Palmer J.M."/>
        </authorList>
    </citation>
    <scope>NUCLEOTIDE SEQUENCE [LARGE SCALE GENOMIC DNA]</scope>
    <source>
        <strain evidence="1 2">TWF694</strain>
    </source>
</reference>
<evidence type="ECO:0000313" key="1">
    <source>
        <dbReference type="EMBL" id="KAK6540230.1"/>
    </source>
</evidence>
<sequence length="112" mass="12397">MLRNRQLESHSPACSLRFDWSDSNVKYYVDGVGSISYTKNLPTAAGSILINNWSNGDIYWSAGPPLKDSILSVRSVDMYFNVTDPALIEEWQLSCKASAYQKVCNVPASKGS</sequence>
<evidence type="ECO:0000313" key="2">
    <source>
        <dbReference type="Proteomes" id="UP001365542"/>
    </source>
</evidence>
<protein>
    <recommendedName>
        <fullName evidence="3">GH16 domain-containing protein</fullName>
    </recommendedName>
</protein>
<dbReference type="InterPro" id="IPR013320">
    <property type="entry name" value="ConA-like_dom_sf"/>
</dbReference>
<dbReference type="EMBL" id="JAVHJO010000005">
    <property type="protein sequence ID" value="KAK6540230.1"/>
    <property type="molecule type" value="Genomic_DNA"/>
</dbReference>
<keyword evidence="2" id="KW-1185">Reference proteome</keyword>
<dbReference type="Gene3D" id="2.60.120.200">
    <property type="match status" value="1"/>
</dbReference>
<accession>A0AAV9XDP7</accession>
<gene>
    <name evidence="1" type="ORF">TWF694_009046</name>
</gene>
<evidence type="ECO:0008006" key="3">
    <source>
        <dbReference type="Google" id="ProtNLM"/>
    </source>
</evidence>
<dbReference type="AlphaFoldDB" id="A0AAV9XDP7"/>
<dbReference type="Proteomes" id="UP001365542">
    <property type="component" value="Unassembled WGS sequence"/>
</dbReference>
<organism evidence="1 2">
    <name type="scientific">Orbilia ellipsospora</name>
    <dbReference type="NCBI Taxonomy" id="2528407"/>
    <lineage>
        <taxon>Eukaryota</taxon>
        <taxon>Fungi</taxon>
        <taxon>Dikarya</taxon>
        <taxon>Ascomycota</taxon>
        <taxon>Pezizomycotina</taxon>
        <taxon>Orbiliomycetes</taxon>
        <taxon>Orbiliales</taxon>
        <taxon>Orbiliaceae</taxon>
        <taxon>Orbilia</taxon>
    </lineage>
</organism>
<dbReference type="PANTHER" id="PTHR38121:SF5">
    <property type="entry name" value="GH16 DOMAIN-CONTAINING PROTEIN"/>
    <property type="match status" value="1"/>
</dbReference>
<proteinExistence type="predicted"/>
<dbReference type="SUPFAM" id="SSF49899">
    <property type="entry name" value="Concanavalin A-like lectins/glucanases"/>
    <property type="match status" value="1"/>
</dbReference>
<comment type="caution">
    <text evidence="1">The sequence shown here is derived from an EMBL/GenBank/DDBJ whole genome shotgun (WGS) entry which is preliminary data.</text>
</comment>
<dbReference type="PANTHER" id="PTHR38121">
    <property type="entry name" value="GH16 DOMAIN-CONTAINING PROTEIN"/>
    <property type="match status" value="1"/>
</dbReference>